<evidence type="ECO:0000313" key="5">
    <source>
        <dbReference type="EMBL" id="SDF57351.1"/>
    </source>
</evidence>
<keyword evidence="1" id="KW-0479">Metal-binding</keyword>
<dbReference type="PANTHER" id="PTHR43122:SF2">
    <property type="entry name" value="FERREDOXIN SUBUNIT OF PYRUVATE:FLAVODOXIN OXIDOREDUCTASE"/>
    <property type="match status" value="1"/>
</dbReference>
<dbReference type="OrthoDB" id="9804603at2"/>
<keyword evidence="6" id="KW-1185">Reference proteome</keyword>
<keyword evidence="2" id="KW-0408">Iron</keyword>
<reference evidence="6" key="1">
    <citation type="submission" date="2016-10" db="EMBL/GenBank/DDBJ databases">
        <authorList>
            <person name="Varghese N."/>
            <person name="Submissions S."/>
        </authorList>
    </citation>
    <scope>NUCLEOTIDE SEQUENCE [LARGE SCALE GENOMIC DNA]</scope>
    <source>
        <strain evidence="6">DSM 23256</strain>
    </source>
</reference>
<evidence type="ECO:0000256" key="1">
    <source>
        <dbReference type="ARBA" id="ARBA00022723"/>
    </source>
</evidence>
<dbReference type="PROSITE" id="PS00198">
    <property type="entry name" value="4FE4S_FER_1"/>
    <property type="match status" value="2"/>
</dbReference>
<dbReference type="Proteomes" id="UP000243333">
    <property type="component" value="Unassembled WGS sequence"/>
</dbReference>
<feature type="domain" description="4Fe-4S ferredoxin-type" evidence="4">
    <location>
        <begin position="2"/>
        <end position="31"/>
    </location>
</feature>
<dbReference type="Gene3D" id="3.30.70.20">
    <property type="match status" value="1"/>
</dbReference>
<feature type="domain" description="4Fe-4S ferredoxin-type" evidence="4">
    <location>
        <begin position="39"/>
        <end position="67"/>
    </location>
</feature>
<dbReference type="PROSITE" id="PS51379">
    <property type="entry name" value="4FE4S_FER_2"/>
    <property type="match status" value="2"/>
</dbReference>
<organism evidence="5 6">
    <name type="scientific">Sporolituus thermophilus DSM 23256</name>
    <dbReference type="NCBI Taxonomy" id="1123285"/>
    <lineage>
        <taxon>Bacteria</taxon>
        <taxon>Bacillati</taxon>
        <taxon>Bacillota</taxon>
        <taxon>Negativicutes</taxon>
        <taxon>Selenomonadales</taxon>
        <taxon>Sporomusaceae</taxon>
        <taxon>Sporolituus</taxon>
    </lineage>
</organism>
<keyword evidence="3" id="KW-0411">Iron-sulfur</keyword>
<accession>A0A1G7M6I7</accession>
<dbReference type="InterPro" id="IPR017896">
    <property type="entry name" value="4Fe4S_Fe-S-bd"/>
</dbReference>
<protein>
    <submittedName>
        <fullName evidence="5">2-oxoglutarate ferredoxin oxidoreductase subunit delta</fullName>
    </submittedName>
</protein>
<dbReference type="SUPFAM" id="SSF54862">
    <property type="entry name" value="4Fe-4S ferredoxins"/>
    <property type="match status" value="1"/>
</dbReference>
<sequence>MPKPVFNEERCKGCELCTRACPKKIVVIADRFNSKGYRPATVTDPSKCIGCALCAKTCPDVAIEIHK</sequence>
<dbReference type="STRING" id="1123285.SAMN05660235_02038"/>
<dbReference type="Pfam" id="PF12838">
    <property type="entry name" value="Fer4_7"/>
    <property type="match status" value="1"/>
</dbReference>
<dbReference type="GO" id="GO:0051536">
    <property type="term" value="F:iron-sulfur cluster binding"/>
    <property type="evidence" value="ECO:0007669"/>
    <property type="project" value="UniProtKB-KW"/>
</dbReference>
<dbReference type="RefSeq" id="WP_071934031.1">
    <property type="nucleotide sequence ID" value="NZ_FNBU01000015.1"/>
</dbReference>
<evidence type="ECO:0000256" key="2">
    <source>
        <dbReference type="ARBA" id="ARBA00023004"/>
    </source>
</evidence>
<evidence type="ECO:0000313" key="6">
    <source>
        <dbReference type="Proteomes" id="UP000243333"/>
    </source>
</evidence>
<evidence type="ECO:0000259" key="4">
    <source>
        <dbReference type="PROSITE" id="PS51379"/>
    </source>
</evidence>
<dbReference type="PANTHER" id="PTHR43122">
    <property type="entry name" value="FERREDOXIN SUBUNIT OF PYRUVATE:FLAVODOXIN OXIDOREDUCTASE-RELATED"/>
    <property type="match status" value="1"/>
</dbReference>
<name>A0A1G7M6I7_9FIRM</name>
<dbReference type="GO" id="GO:0046872">
    <property type="term" value="F:metal ion binding"/>
    <property type="evidence" value="ECO:0007669"/>
    <property type="project" value="UniProtKB-KW"/>
</dbReference>
<proteinExistence type="predicted"/>
<dbReference type="AlphaFoldDB" id="A0A1G7M6I7"/>
<gene>
    <name evidence="5" type="ORF">SAMN05660235_02038</name>
</gene>
<dbReference type="EMBL" id="FNBU01000015">
    <property type="protein sequence ID" value="SDF57351.1"/>
    <property type="molecule type" value="Genomic_DNA"/>
</dbReference>
<dbReference type="InterPro" id="IPR017900">
    <property type="entry name" value="4Fe4S_Fe_S_CS"/>
</dbReference>
<evidence type="ECO:0000256" key="3">
    <source>
        <dbReference type="ARBA" id="ARBA00023014"/>
    </source>
</evidence>